<dbReference type="EMBL" id="LKCW01000116">
    <property type="protein sequence ID" value="KPM39108.1"/>
    <property type="molecule type" value="Genomic_DNA"/>
</dbReference>
<organism evidence="2 3">
    <name type="scientific">Neonectria ditissima</name>
    <dbReference type="NCBI Taxonomy" id="78410"/>
    <lineage>
        <taxon>Eukaryota</taxon>
        <taxon>Fungi</taxon>
        <taxon>Dikarya</taxon>
        <taxon>Ascomycota</taxon>
        <taxon>Pezizomycotina</taxon>
        <taxon>Sordariomycetes</taxon>
        <taxon>Hypocreomycetidae</taxon>
        <taxon>Hypocreales</taxon>
        <taxon>Nectriaceae</taxon>
        <taxon>Neonectria</taxon>
    </lineage>
</organism>
<reference evidence="2 3" key="1">
    <citation type="submission" date="2015-09" db="EMBL/GenBank/DDBJ databases">
        <title>Draft genome of a European isolate of the apple canker pathogen Neonectria ditissima.</title>
        <authorList>
            <person name="Gomez-Cortecero A."/>
            <person name="Harrison R.J."/>
            <person name="Armitage A.D."/>
        </authorList>
    </citation>
    <scope>NUCLEOTIDE SEQUENCE [LARGE SCALE GENOMIC DNA]</scope>
    <source>
        <strain evidence="2 3">R09/05</strain>
    </source>
</reference>
<gene>
    <name evidence="2" type="ORF">AK830_g7461</name>
</gene>
<evidence type="ECO:0000313" key="3">
    <source>
        <dbReference type="Proteomes" id="UP000050424"/>
    </source>
</evidence>
<feature type="region of interest" description="Disordered" evidence="1">
    <location>
        <begin position="352"/>
        <end position="418"/>
    </location>
</feature>
<comment type="caution">
    <text evidence="2">The sequence shown here is derived from an EMBL/GenBank/DDBJ whole genome shotgun (WGS) entry which is preliminary data.</text>
</comment>
<keyword evidence="3" id="KW-1185">Reference proteome</keyword>
<feature type="compositionally biased region" description="Basic and acidic residues" evidence="1">
    <location>
        <begin position="30"/>
        <end position="41"/>
    </location>
</feature>
<feature type="compositionally biased region" description="Low complexity" evidence="1">
    <location>
        <begin position="381"/>
        <end position="391"/>
    </location>
</feature>
<feature type="compositionally biased region" description="Polar residues" evidence="1">
    <location>
        <begin position="14"/>
        <end position="23"/>
    </location>
</feature>
<protein>
    <submittedName>
        <fullName evidence="2">Uncharacterized protein</fullName>
    </submittedName>
</protein>
<dbReference type="OrthoDB" id="5336565at2759"/>
<evidence type="ECO:0000313" key="2">
    <source>
        <dbReference type="EMBL" id="KPM39108.1"/>
    </source>
</evidence>
<sequence>MARAPNRKRLLTDEPSTQDYSPTKSRKTRRVDESPQDDGRAKRPRKAVAHPNCWQYPPEFWDRLSQIPPINGALQELDRQTCGRPSCPSPSTALALDLPTMAPGELAQFARHGKIVEAFRNLDALADGTLALANLDLYYGAYPEDLNRSTRNELASYIIPSTMQDKIMAPNLFIEVKGPDGNAAVAAWQARYDGAIGSRGIHSLQNYGAEEPQYDDQAYICSSTYHNGSPRYTPTTPQRQERTEYHMTQLRTFAMTDTREAFIEGATVFRNARYLAKLHLDNFIRAANARASEVGMTSQEDVHETNGEASASCEFHESVDGSDYVTLQNTDNALQQHMADTSNYAFQKDGETTAIPNYRPPEEDSQEPSQESTAPELDNPSTSLVSSLTSSFNNTPISSKCHRQPPSPPSKSKGSRTS</sequence>
<evidence type="ECO:0000256" key="1">
    <source>
        <dbReference type="SAM" id="MobiDB-lite"/>
    </source>
</evidence>
<dbReference type="AlphaFoldDB" id="A0A0N8H6J0"/>
<feature type="region of interest" description="Disordered" evidence="1">
    <location>
        <begin position="1"/>
        <end position="49"/>
    </location>
</feature>
<name>A0A0N8H6J0_9HYPO</name>
<proteinExistence type="predicted"/>
<accession>A0A0N8H6J0</accession>
<dbReference type="Proteomes" id="UP000050424">
    <property type="component" value="Unassembled WGS sequence"/>
</dbReference>
<dbReference type="STRING" id="78410.A0A0N8H6J0"/>